<evidence type="ECO:0000313" key="3">
    <source>
        <dbReference type="Proteomes" id="UP000372890"/>
    </source>
</evidence>
<keyword evidence="1" id="KW-0732">Signal</keyword>
<evidence type="ECO:0000313" key="2">
    <source>
        <dbReference type="EMBL" id="VFS38668.1"/>
    </source>
</evidence>
<accession>A0A484YRD4</accession>
<dbReference type="PANTHER" id="PTHR33376:SF2">
    <property type="entry name" value="DICARBOXYLATE-BINDING PERIPLASMIC PROTEIN"/>
    <property type="match status" value="1"/>
</dbReference>
<dbReference type="InterPro" id="IPR038404">
    <property type="entry name" value="TRAP_DctP_sf"/>
</dbReference>
<dbReference type="SUPFAM" id="SSF53850">
    <property type="entry name" value="Periplasmic binding protein-like II"/>
    <property type="match status" value="1"/>
</dbReference>
<evidence type="ECO:0000256" key="1">
    <source>
        <dbReference type="ARBA" id="ARBA00022729"/>
    </source>
</evidence>
<name>A0A484YRD4_ECOLX</name>
<dbReference type="EMBL" id="CAADIS010000005">
    <property type="protein sequence ID" value="VFS38668.1"/>
    <property type="molecule type" value="Genomic_DNA"/>
</dbReference>
<dbReference type="Gene3D" id="3.40.190.170">
    <property type="entry name" value="Bacterial extracellular solute-binding protein, family 7"/>
    <property type="match status" value="1"/>
</dbReference>
<dbReference type="InterPro" id="IPR018389">
    <property type="entry name" value="DctP_fam"/>
</dbReference>
<dbReference type="GO" id="GO:0030246">
    <property type="term" value="F:carbohydrate binding"/>
    <property type="evidence" value="ECO:0007669"/>
    <property type="project" value="TreeGrafter"/>
</dbReference>
<sequence length="247" mass="27415">MNSGALQMVKVNAASLESFAPDYSLFSLPFLFRDRDHYYRVLQSDLGKKILNSSERKGFVGITYYDGGARSFYSNKPITKPEDLAGMKIRVQQSPSAIAMMKALGGVATPMAQGELYTALQQGVVDGGENNTVVYADMRHAEVAKVYSRDEHTMVPDVLIISTDVLNKLGDKERTALLKAADESMMQMKDVIWPAAEKEAYDKMKGMNATVVDVDKSAFKERVKPLYDEFKAKDAQSAKNLELVESM</sequence>
<dbReference type="PANTHER" id="PTHR33376">
    <property type="match status" value="1"/>
</dbReference>
<dbReference type="GO" id="GO:0055085">
    <property type="term" value="P:transmembrane transport"/>
    <property type="evidence" value="ECO:0007669"/>
    <property type="project" value="InterPro"/>
</dbReference>
<dbReference type="NCBIfam" id="NF037995">
    <property type="entry name" value="TRAP_S1"/>
    <property type="match status" value="1"/>
</dbReference>
<reference evidence="2 3" key="1">
    <citation type="submission" date="2019-03" db="EMBL/GenBank/DDBJ databases">
        <authorList>
            <consortium name="Pathogen Informatics"/>
        </authorList>
    </citation>
    <scope>NUCLEOTIDE SEQUENCE [LARGE SCALE GENOMIC DNA]</scope>
    <source>
        <strain evidence="2 3">NCTC9001</strain>
    </source>
</reference>
<dbReference type="Proteomes" id="UP000372890">
    <property type="component" value="Unassembled WGS sequence"/>
</dbReference>
<organism evidence="2 3">
    <name type="scientific">Escherichia coli</name>
    <dbReference type="NCBI Taxonomy" id="562"/>
    <lineage>
        <taxon>Bacteria</taxon>
        <taxon>Pseudomonadati</taxon>
        <taxon>Pseudomonadota</taxon>
        <taxon>Gammaproteobacteria</taxon>
        <taxon>Enterobacterales</taxon>
        <taxon>Enterobacteriaceae</taxon>
        <taxon>Escherichia</taxon>
    </lineage>
</organism>
<dbReference type="Pfam" id="PF03480">
    <property type="entry name" value="DctP"/>
    <property type="match status" value="1"/>
</dbReference>
<gene>
    <name evidence="2" type="primary">dctP</name>
    <name evidence="2" type="ORF">NCTC9001_05839</name>
</gene>
<protein>
    <submittedName>
        <fullName evidence="2">C4-dicarboxylate transport system binding protein</fullName>
    </submittedName>
</protein>
<dbReference type="CDD" id="cd13671">
    <property type="entry name" value="PBP2_TRAP_SBP_like_3"/>
    <property type="match status" value="1"/>
</dbReference>
<proteinExistence type="predicted"/>
<dbReference type="AlphaFoldDB" id="A0A484YRD4"/>